<accession>A0AC61MW44</accession>
<name>A0AC61MW44_9FIRM</name>
<evidence type="ECO:0000313" key="2">
    <source>
        <dbReference type="Proteomes" id="UP000682782"/>
    </source>
</evidence>
<evidence type="ECO:0000313" key="1">
    <source>
        <dbReference type="EMBL" id="QUC66697.1"/>
    </source>
</evidence>
<dbReference type="EMBL" id="CP068393">
    <property type="protein sequence ID" value="QUC66697.1"/>
    <property type="molecule type" value="Genomic_DNA"/>
</dbReference>
<protein>
    <submittedName>
        <fullName evidence="1">Lipopolysaccharide biosynthesis protein</fullName>
    </submittedName>
</protein>
<reference evidence="1" key="1">
    <citation type="submission" date="2021-01" db="EMBL/GenBank/DDBJ databases">
        <title>Complete genome sequence of Clostridiales bacterium R-7.</title>
        <authorList>
            <person name="Mahoney-Kurpe S.C."/>
            <person name="Palevich N."/>
            <person name="Koike S."/>
            <person name="Moon C.D."/>
            <person name="Attwood G.T."/>
        </authorList>
    </citation>
    <scope>NUCLEOTIDE SEQUENCE</scope>
    <source>
        <strain evidence="1">R-7</strain>
    </source>
</reference>
<proteinExistence type="predicted"/>
<dbReference type="Proteomes" id="UP000682782">
    <property type="component" value="Chromosome"/>
</dbReference>
<gene>
    <name evidence="1" type="ORF">JYE49_12700</name>
</gene>
<keyword evidence="2" id="KW-1185">Reference proteome</keyword>
<sequence length="412" mass="46617">MEQGKRVKANFTWNMIGSVFESALSFVLLIAVNRIMGETSGGIFTLAFSHAQLMYYIGTLEVRPIQSTDVKQKYPFSAYISLRTVSCALMIIVCLIYALTMDADPLKKSVVMYVCLYKTIEALLDAFTAMYQQHDRIEYSGKLSVFRVGLTLAAFIGTLLATHRLEYACIAMLIMGLATLMTMNRHYWKKFPDAEIRPDFSHMKEILISCFPLFVSVFVMLYISNAPKYAINAYCTDVIQNRYSILFMPAFVINLFSQFVLRPMMTPMARLWNDGETHRFRSNILKMAAGICLLTIAGMLGAWVLGIPILRILYNVDLQQEKSILLLVMVYGGLNAMNIFIYYMIALTRSQKWLLIGYAAAALTVFILAPVMVRQYEMTGAILSSIISIALLDLILGIILIGVIRNRLREKV</sequence>
<organism evidence="1 2">
    <name type="scientific">Aristaeella hokkaidonensis</name>
    <dbReference type="NCBI Taxonomy" id="3046382"/>
    <lineage>
        <taxon>Bacteria</taxon>
        <taxon>Bacillati</taxon>
        <taxon>Bacillota</taxon>
        <taxon>Clostridia</taxon>
        <taxon>Eubacteriales</taxon>
        <taxon>Aristaeellaceae</taxon>
        <taxon>Aristaeella</taxon>
    </lineage>
</organism>